<reference evidence="10" key="1">
    <citation type="submission" date="2013-08" db="EMBL/GenBank/DDBJ databases">
        <authorList>
            <person name="Mendez C."/>
            <person name="Richter M."/>
            <person name="Ferrer M."/>
            <person name="Sanchez J."/>
        </authorList>
    </citation>
    <scope>NUCLEOTIDE SEQUENCE</scope>
</reference>
<comment type="catalytic activity">
    <reaction evidence="1">
        <text>ATP + protein L-histidine = ADP + protein N-phospho-L-histidine.</text>
        <dbReference type="EC" id="2.7.13.3"/>
    </reaction>
</comment>
<dbReference type="GO" id="GO:0000155">
    <property type="term" value="F:phosphorelay sensor kinase activity"/>
    <property type="evidence" value="ECO:0007669"/>
    <property type="project" value="InterPro"/>
</dbReference>
<keyword evidence="7" id="KW-0067">ATP-binding</keyword>
<feature type="domain" description="Signal transduction histidine kinase subgroup 3 dimerisation and phosphoacceptor" evidence="9">
    <location>
        <begin position="35"/>
        <end position="101"/>
    </location>
</feature>
<dbReference type="AlphaFoldDB" id="T1AG25"/>
<feature type="region of interest" description="Disordered" evidence="8">
    <location>
        <begin position="100"/>
        <end position="126"/>
    </location>
</feature>
<organism evidence="10">
    <name type="scientific">mine drainage metagenome</name>
    <dbReference type="NCBI Taxonomy" id="410659"/>
    <lineage>
        <taxon>unclassified sequences</taxon>
        <taxon>metagenomes</taxon>
        <taxon>ecological metagenomes</taxon>
    </lineage>
</organism>
<name>T1AG25_9ZZZZ</name>
<reference evidence="10" key="2">
    <citation type="journal article" date="2014" name="ISME J.">
        <title>Microbial stratification in low pH oxic and suboxic macroscopic growths along an acid mine drainage.</title>
        <authorList>
            <person name="Mendez-Garcia C."/>
            <person name="Mesa V."/>
            <person name="Sprenger R.R."/>
            <person name="Richter M."/>
            <person name="Diez M.S."/>
            <person name="Solano J."/>
            <person name="Bargiela R."/>
            <person name="Golyshina O.V."/>
            <person name="Manteca A."/>
            <person name="Ramos J.L."/>
            <person name="Gallego J.R."/>
            <person name="Llorente I."/>
            <person name="Martins Dos Santos V.A."/>
            <person name="Jensen O.N."/>
            <person name="Pelaez A.I."/>
            <person name="Sanchez J."/>
            <person name="Ferrer M."/>
        </authorList>
    </citation>
    <scope>NUCLEOTIDE SEQUENCE</scope>
</reference>
<proteinExistence type="predicted"/>
<dbReference type="EC" id="2.7.13.3" evidence="2"/>
<keyword evidence="4 10" id="KW-0808">Transferase</keyword>
<sequence>TASEPGRAYREGLARQNAEHQRLEIERARQQIIDERLSIARELHDILAHSLSVIAIQSGVGRHVMDQQPDQARHALVAVEETSRSALEELRHVIAVLRRADDDPAHEPAPTLPTSTISRHAYAPRE</sequence>
<dbReference type="Pfam" id="PF07730">
    <property type="entry name" value="HisKA_3"/>
    <property type="match status" value="1"/>
</dbReference>
<dbReference type="InterPro" id="IPR050482">
    <property type="entry name" value="Sensor_HK_TwoCompSys"/>
</dbReference>
<evidence type="ECO:0000256" key="8">
    <source>
        <dbReference type="SAM" id="MobiDB-lite"/>
    </source>
</evidence>
<keyword evidence="6 10" id="KW-0418">Kinase</keyword>
<evidence type="ECO:0000256" key="4">
    <source>
        <dbReference type="ARBA" id="ARBA00022679"/>
    </source>
</evidence>
<evidence type="ECO:0000256" key="1">
    <source>
        <dbReference type="ARBA" id="ARBA00000085"/>
    </source>
</evidence>
<keyword evidence="3" id="KW-0597">Phosphoprotein</keyword>
<evidence type="ECO:0000259" key="9">
    <source>
        <dbReference type="Pfam" id="PF07730"/>
    </source>
</evidence>
<evidence type="ECO:0000313" key="10">
    <source>
        <dbReference type="EMBL" id="EQD59456.1"/>
    </source>
</evidence>
<accession>T1AG25</accession>
<evidence type="ECO:0000256" key="2">
    <source>
        <dbReference type="ARBA" id="ARBA00012438"/>
    </source>
</evidence>
<dbReference type="PANTHER" id="PTHR24421">
    <property type="entry name" value="NITRATE/NITRITE SENSOR PROTEIN NARX-RELATED"/>
    <property type="match status" value="1"/>
</dbReference>
<dbReference type="Gene3D" id="1.20.5.1930">
    <property type="match status" value="1"/>
</dbReference>
<gene>
    <name evidence="10" type="ORF">B1B_08205</name>
</gene>
<dbReference type="InterPro" id="IPR011712">
    <property type="entry name" value="Sig_transdc_His_kin_sub3_dim/P"/>
</dbReference>
<dbReference type="GO" id="GO:0016020">
    <property type="term" value="C:membrane"/>
    <property type="evidence" value="ECO:0007669"/>
    <property type="project" value="InterPro"/>
</dbReference>
<evidence type="ECO:0000256" key="6">
    <source>
        <dbReference type="ARBA" id="ARBA00022777"/>
    </source>
</evidence>
<comment type="caution">
    <text evidence="10">The sequence shown here is derived from an EMBL/GenBank/DDBJ whole genome shotgun (WGS) entry which is preliminary data.</text>
</comment>
<dbReference type="GO" id="GO:0046983">
    <property type="term" value="F:protein dimerization activity"/>
    <property type="evidence" value="ECO:0007669"/>
    <property type="project" value="InterPro"/>
</dbReference>
<dbReference type="GO" id="GO:0005524">
    <property type="term" value="F:ATP binding"/>
    <property type="evidence" value="ECO:0007669"/>
    <property type="project" value="UniProtKB-KW"/>
</dbReference>
<keyword evidence="5" id="KW-0547">Nucleotide-binding</keyword>
<evidence type="ECO:0000256" key="3">
    <source>
        <dbReference type="ARBA" id="ARBA00022553"/>
    </source>
</evidence>
<feature type="non-terminal residue" evidence="10">
    <location>
        <position position="1"/>
    </location>
</feature>
<dbReference type="PANTHER" id="PTHR24421:SF10">
    <property type="entry name" value="NITRATE_NITRITE SENSOR PROTEIN NARQ"/>
    <property type="match status" value="1"/>
</dbReference>
<dbReference type="EMBL" id="AUZY01005329">
    <property type="protein sequence ID" value="EQD59456.1"/>
    <property type="molecule type" value="Genomic_DNA"/>
</dbReference>
<evidence type="ECO:0000256" key="5">
    <source>
        <dbReference type="ARBA" id="ARBA00022741"/>
    </source>
</evidence>
<evidence type="ECO:0000256" key="7">
    <source>
        <dbReference type="ARBA" id="ARBA00022840"/>
    </source>
</evidence>
<protein>
    <recommendedName>
        <fullName evidence="2">histidine kinase</fullName>
        <ecNumber evidence="2">2.7.13.3</ecNumber>
    </recommendedName>
</protein>